<evidence type="ECO:0000256" key="25">
    <source>
        <dbReference type="ARBA" id="ARBA00023268"/>
    </source>
</evidence>
<evidence type="ECO:0000256" key="21">
    <source>
        <dbReference type="ARBA" id="ARBA00022932"/>
    </source>
</evidence>
<evidence type="ECO:0000256" key="23">
    <source>
        <dbReference type="ARBA" id="ARBA00023195"/>
    </source>
</evidence>
<dbReference type="PROSITE" id="PS50878">
    <property type="entry name" value="RT_POL"/>
    <property type="match status" value="1"/>
</dbReference>
<dbReference type="InterPro" id="IPR040903">
    <property type="entry name" value="SH3_11"/>
</dbReference>
<dbReference type="PDB" id="7KSE">
    <property type="method" value="X-ray"/>
    <property type="resolution" value="3.00 A"/>
    <property type="chains" value="A=5-751"/>
</dbReference>
<reference evidence="35 36" key="2">
    <citation type="journal article" date="2021" name="Viruses">
        <title>Crystal Structure of a Retroviral Polyprotein: Prototype Foamy Virus Protease-Reverse Transcriptase (PR-RT).</title>
        <authorList>
            <person name="Harrison J.J.E.K."/>
            <person name="Tuske S."/>
            <person name="Das K."/>
            <person name="Ruiz F.X."/>
            <person name="Bauman J.D."/>
            <person name="Boyer P.L."/>
            <person name="DeStefano J.J."/>
            <person name="Hughes S.H."/>
            <person name="Arnold E."/>
        </authorList>
    </citation>
    <scope>X-RAY CRYSTALLOGRAPHY (2.90 ANGSTROMS) OF 5-751 IN COMPLEX WITH CA(2+)</scope>
</reference>
<dbReference type="GO" id="GO:0044423">
    <property type="term" value="C:virion component"/>
    <property type="evidence" value="ECO:0007669"/>
    <property type="project" value="UniProtKB-KW"/>
</dbReference>
<evidence type="ECO:0000259" key="32">
    <source>
        <dbReference type="PROSITE" id="PS51531"/>
    </source>
</evidence>
<comment type="cofactor">
    <cofactor evidence="1">
        <name>Mg(2+)</name>
        <dbReference type="ChEBI" id="CHEBI:18420"/>
    </cofactor>
</comment>
<accession>A0A1Q1N9V8</accession>
<dbReference type="FunFam" id="3.30.420.10:FF:000263">
    <property type="entry name" value="Pro-Pol polyprotein"/>
    <property type="match status" value="1"/>
</dbReference>
<dbReference type="InterPro" id="IPR036397">
    <property type="entry name" value="RNaseH_sf"/>
</dbReference>
<dbReference type="GO" id="GO:0004190">
    <property type="term" value="F:aspartic-type endopeptidase activity"/>
    <property type="evidence" value="ECO:0007669"/>
    <property type="project" value="UniProtKB-KW"/>
</dbReference>
<evidence type="ECO:0000256" key="19">
    <source>
        <dbReference type="ARBA" id="ARBA00022908"/>
    </source>
</evidence>
<dbReference type="GO" id="GO:0006310">
    <property type="term" value="P:DNA recombination"/>
    <property type="evidence" value="ECO:0007669"/>
    <property type="project" value="UniProtKB-KW"/>
</dbReference>
<evidence type="ECO:0000256" key="14">
    <source>
        <dbReference type="ARBA" id="ARBA00022759"/>
    </source>
</evidence>
<evidence type="ECO:0000256" key="10">
    <source>
        <dbReference type="ARBA" id="ARBA00022695"/>
    </source>
</evidence>
<keyword evidence="6" id="KW-1163">Viral penetration into host nucleus</keyword>
<feature type="binding site" evidence="36">
    <location>
        <position position="600"/>
    </location>
    <ligand>
        <name>Ca(2+)</name>
        <dbReference type="ChEBI" id="CHEBI:29108"/>
    </ligand>
</feature>
<feature type="domain" description="Integrase catalytic" evidence="31">
    <location>
        <begin position="868"/>
        <end position="1024"/>
    </location>
</feature>
<dbReference type="EMBL" id="KX087159">
    <property type="protein sequence ID" value="AQM52258.1"/>
    <property type="molecule type" value="Genomic_DNA"/>
</dbReference>
<evidence type="ECO:0000256" key="4">
    <source>
        <dbReference type="ARBA" id="ARBA00004328"/>
    </source>
</evidence>
<keyword evidence="21" id="KW-0239">DNA-directed DNA polymerase</keyword>
<dbReference type="GO" id="GO:0043657">
    <property type="term" value="C:host cell"/>
    <property type="evidence" value="ECO:0007669"/>
    <property type="project" value="GOC"/>
</dbReference>
<dbReference type="Pfam" id="PF00075">
    <property type="entry name" value="RNase_H"/>
    <property type="match status" value="1"/>
</dbReference>
<dbReference type="InterPro" id="IPR000477">
    <property type="entry name" value="RT_dom"/>
</dbReference>
<keyword evidence="34" id="KW-1185">Reference proteome</keyword>
<comment type="subcellular location">
    <subcellularLocation>
        <location evidence="3">Host cytoplasm</location>
    </subcellularLocation>
    <subcellularLocation>
        <location evidence="2">Host nucleus</location>
    </subcellularLocation>
    <subcellularLocation>
        <location evidence="4">Virion</location>
    </subcellularLocation>
</comment>
<evidence type="ECO:0000256" key="7">
    <source>
        <dbReference type="ARBA" id="ARBA00022562"/>
    </source>
</evidence>
<evidence type="ECO:0000256" key="1">
    <source>
        <dbReference type="ARBA" id="ARBA00001946"/>
    </source>
</evidence>
<evidence type="ECO:0000256" key="16">
    <source>
        <dbReference type="ARBA" id="ARBA00022842"/>
    </source>
</evidence>
<dbReference type="Gene3D" id="2.30.30.140">
    <property type="match status" value="1"/>
</dbReference>
<evidence type="ECO:0000256" key="5">
    <source>
        <dbReference type="ARBA" id="ARBA00016217"/>
    </source>
</evidence>
<dbReference type="PROSITE" id="PS50879">
    <property type="entry name" value="RNASE_H_1"/>
    <property type="match status" value="1"/>
</dbReference>
<evidence type="ECO:0000259" key="30">
    <source>
        <dbReference type="PROSITE" id="PS50879"/>
    </source>
</evidence>
<keyword evidence="26" id="KW-1160">Virus entry into host cell</keyword>
<evidence type="ECO:0000256" key="9">
    <source>
        <dbReference type="ARBA" id="ARBA00022679"/>
    </source>
</evidence>
<dbReference type="Proteomes" id="UP000241420">
    <property type="component" value="Segment"/>
</dbReference>
<evidence type="ECO:0000256" key="15">
    <source>
        <dbReference type="ARBA" id="ARBA00022801"/>
    </source>
</evidence>
<keyword evidence="12 35" id="KW-0479">Metal-binding</keyword>
<dbReference type="SUPFAM" id="SSF56672">
    <property type="entry name" value="DNA/RNA polymerases"/>
    <property type="match status" value="1"/>
</dbReference>
<dbReference type="Gene3D" id="6.10.20.110">
    <property type="match status" value="1"/>
</dbReference>
<dbReference type="GO" id="GO:0075713">
    <property type="term" value="P:establishment of integrated proviral latency"/>
    <property type="evidence" value="ECO:0007669"/>
    <property type="project" value="UniProtKB-KW"/>
</dbReference>
<dbReference type="GO" id="GO:0046718">
    <property type="term" value="P:symbiont entry into host cell"/>
    <property type="evidence" value="ECO:0007669"/>
    <property type="project" value="UniProtKB-KW"/>
</dbReference>
<dbReference type="Gene3D" id="3.30.70.270">
    <property type="match status" value="2"/>
</dbReference>
<gene>
    <name evidence="33" type="primary">gag</name>
</gene>
<evidence type="ECO:0000259" key="29">
    <source>
        <dbReference type="PROSITE" id="PS50878"/>
    </source>
</evidence>
<dbReference type="GO" id="GO:0030430">
    <property type="term" value="C:host cell cytoplasm"/>
    <property type="evidence" value="ECO:0007669"/>
    <property type="project" value="UniProtKB-SubCell"/>
</dbReference>
<dbReference type="GO" id="GO:0006508">
    <property type="term" value="P:proteolysis"/>
    <property type="evidence" value="ECO:0007669"/>
    <property type="project" value="UniProtKB-KW"/>
</dbReference>
<evidence type="ECO:0000256" key="8">
    <source>
        <dbReference type="ARBA" id="ARBA00022670"/>
    </source>
</evidence>
<dbReference type="InterPro" id="IPR041577">
    <property type="entry name" value="RT_RNaseH_2"/>
</dbReference>
<evidence type="ECO:0000256" key="27">
    <source>
        <dbReference type="ARBA" id="ARBA00032885"/>
    </source>
</evidence>
<dbReference type="GO" id="GO:0044826">
    <property type="term" value="P:viral genome integration into host DNA"/>
    <property type="evidence" value="ECO:0007669"/>
    <property type="project" value="UniProtKB-KW"/>
</dbReference>
<dbReference type="InterPro" id="IPR043502">
    <property type="entry name" value="DNA/RNA_pol_sf"/>
</dbReference>
<dbReference type="GO" id="GO:0075732">
    <property type="term" value="P:viral penetration into host nucleus"/>
    <property type="evidence" value="ECO:0007669"/>
    <property type="project" value="UniProtKB-KW"/>
</dbReference>
<feature type="region of interest" description="Disordered" evidence="28">
    <location>
        <begin position="1117"/>
        <end position="1143"/>
    </location>
</feature>
<dbReference type="FunFam" id="2.40.70.10:FF:000193">
    <property type="entry name" value="Pro-Pol polyprotein"/>
    <property type="match status" value="1"/>
</dbReference>
<reference evidence="33 34" key="1">
    <citation type="journal article" date="2016" name="Arch. Virol.">
        <title>Sequence errors in foamy virus sequences in the GenBank database: resequencing of the prototypic foamy virus proviral plasmids.</title>
        <authorList>
            <person name="Wagner T.C."/>
            <person name="Bodem J."/>
        </authorList>
    </citation>
    <scope>NUCLEOTIDE SEQUENCE [LARGE SCALE GENOMIC DNA]</scope>
</reference>
<evidence type="ECO:0000313" key="33">
    <source>
        <dbReference type="EMBL" id="AQM52258.1"/>
    </source>
</evidence>
<organism evidence="33 34">
    <name type="scientific">Eastern chimpanzee simian foamy virus</name>
    <dbReference type="NCBI Taxonomy" id="2170195"/>
    <lineage>
        <taxon>Viruses</taxon>
        <taxon>Riboviria</taxon>
        <taxon>Pararnavirae</taxon>
        <taxon>Artverviricota</taxon>
        <taxon>Revtraviricetes</taxon>
        <taxon>Ortervirales</taxon>
        <taxon>Retroviridae</taxon>
        <taxon>Spumaretrovirinae</taxon>
        <taxon>Simiispumavirus</taxon>
        <taxon>Simiispumavirus pantrosch</taxon>
    </lineage>
</organism>
<evidence type="ECO:0000256" key="20">
    <source>
        <dbReference type="ARBA" id="ARBA00022918"/>
    </source>
</evidence>
<dbReference type="Gene3D" id="3.10.10.10">
    <property type="entry name" value="HIV Type 1 Reverse Transcriptase, subunit A, domain 1"/>
    <property type="match status" value="1"/>
</dbReference>
<keyword evidence="35 36" id="KW-0106">Calcium</keyword>
<evidence type="ECO:0007829" key="35">
    <source>
        <dbReference type="PDB" id="7KSE"/>
    </source>
</evidence>
<dbReference type="InterPro" id="IPR001584">
    <property type="entry name" value="Integrase_cat-core"/>
</dbReference>
<evidence type="ECO:0000256" key="28">
    <source>
        <dbReference type="SAM" id="MobiDB-lite"/>
    </source>
</evidence>
<name>A0A1Q1N9V8_9RETR</name>
<dbReference type="GeneID" id="37620030"/>
<dbReference type="GO" id="GO:0003887">
    <property type="term" value="F:DNA-directed DNA polymerase activity"/>
    <property type="evidence" value="ECO:0007669"/>
    <property type="project" value="UniProtKB-KW"/>
</dbReference>
<dbReference type="InterPro" id="IPR021109">
    <property type="entry name" value="Peptidase_aspartic_dom_sf"/>
</dbReference>
<evidence type="ECO:0000313" key="34">
    <source>
        <dbReference type="Proteomes" id="UP000241420"/>
    </source>
</evidence>
<dbReference type="Pfam" id="PF17921">
    <property type="entry name" value="Integrase_H2C2"/>
    <property type="match status" value="1"/>
</dbReference>
<keyword evidence="8" id="KW-0645">Protease</keyword>
<dbReference type="GO" id="GO:0015074">
    <property type="term" value="P:DNA integration"/>
    <property type="evidence" value="ECO:0007669"/>
    <property type="project" value="UniProtKB-KW"/>
</dbReference>
<evidence type="ECO:0000256" key="13">
    <source>
        <dbReference type="ARBA" id="ARBA00022750"/>
    </source>
</evidence>
<dbReference type="InterPro" id="IPR012337">
    <property type="entry name" value="RNaseH-like_sf"/>
</dbReference>
<dbReference type="GO" id="GO:0003964">
    <property type="term" value="F:RNA-directed DNA polymerase activity"/>
    <property type="evidence" value="ECO:0007669"/>
    <property type="project" value="UniProtKB-KW"/>
</dbReference>
<feature type="domain" description="Reverse transcriptase" evidence="29">
    <location>
        <begin position="186"/>
        <end position="363"/>
    </location>
</feature>
<evidence type="ECO:0000256" key="2">
    <source>
        <dbReference type="ARBA" id="ARBA00004147"/>
    </source>
</evidence>
<dbReference type="InterPro" id="IPR002156">
    <property type="entry name" value="RNaseH_domain"/>
</dbReference>
<dbReference type="Gene3D" id="1.10.340.70">
    <property type="match status" value="1"/>
</dbReference>
<keyword evidence="17" id="KW-0946">Virion</keyword>
<dbReference type="InterPro" id="IPR050951">
    <property type="entry name" value="Retrovirus_Pol_polyprotein"/>
</dbReference>
<keyword evidence="22" id="KW-0233">DNA recombination</keyword>
<dbReference type="GO" id="GO:0003723">
    <property type="term" value="F:RNA binding"/>
    <property type="evidence" value="ECO:0007669"/>
    <property type="project" value="UniProtKB-KW"/>
</dbReference>
<keyword evidence="16" id="KW-0460">Magnesium</keyword>
<keyword evidence="25" id="KW-0511">Multifunctional enzyme</keyword>
<dbReference type="Pfam" id="PF03539">
    <property type="entry name" value="Spuma_A9PTase"/>
    <property type="match status" value="1"/>
</dbReference>
<evidence type="ECO:0000256" key="17">
    <source>
        <dbReference type="ARBA" id="ARBA00022844"/>
    </source>
</evidence>
<dbReference type="SMR" id="A0A1Q1N9V8"/>
<evidence type="ECO:0000256" key="24">
    <source>
        <dbReference type="ARBA" id="ARBA00023200"/>
    </source>
</evidence>
<keyword evidence="18" id="KW-0694">RNA-binding</keyword>
<dbReference type="PRINTS" id="PR00920">
    <property type="entry name" value="SPUMVIRPTASE"/>
</dbReference>
<keyword evidence="14" id="KW-0255">Endonuclease</keyword>
<keyword evidence="11" id="KW-0540">Nuclease</keyword>
<dbReference type="PDB" id="7KSF">
    <property type="method" value="X-ray"/>
    <property type="resolution" value="2.90 A"/>
    <property type="chains" value="A=5-751"/>
</dbReference>
<keyword evidence="13" id="KW-0064">Aspartyl protease</keyword>
<evidence type="ECO:0000256" key="12">
    <source>
        <dbReference type="ARBA" id="ARBA00022723"/>
    </source>
</evidence>
<evidence type="ECO:0000256" key="26">
    <source>
        <dbReference type="ARBA" id="ARBA00023296"/>
    </source>
</evidence>
<proteinExistence type="evidence at protein level"/>
<keyword evidence="35 36" id="KW-0002">3D-structure</keyword>
<dbReference type="Pfam" id="PF17919">
    <property type="entry name" value="RT_RNaseH_2"/>
    <property type="match status" value="1"/>
</dbReference>
<dbReference type="PANTHER" id="PTHR37984">
    <property type="entry name" value="PROTEIN CBG26694"/>
    <property type="match status" value="1"/>
</dbReference>
<evidence type="ECO:0007829" key="36">
    <source>
        <dbReference type="PDB" id="7KSF"/>
    </source>
</evidence>
<evidence type="ECO:0000256" key="18">
    <source>
        <dbReference type="ARBA" id="ARBA00022884"/>
    </source>
</evidence>
<dbReference type="InterPro" id="IPR001641">
    <property type="entry name" value="Spumavirus_A9"/>
</dbReference>
<evidence type="ECO:0000256" key="6">
    <source>
        <dbReference type="ARBA" id="ARBA00022524"/>
    </source>
</evidence>
<dbReference type="FunFam" id="3.30.420.10:FF:000335">
    <property type="entry name" value="Pro-Pol polyprotein"/>
    <property type="match status" value="1"/>
</dbReference>
<keyword evidence="10" id="KW-0548">Nucleotidyltransferase</keyword>
<keyword evidence="15" id="KW-0378">Hydrolase</keyword>
<feature type="binding site" evidence="36">
    <location>
        <position position="599"/>
    </location>
    <ligand>
        <name>Ca(2+)</name>
        <dbReference type="ChEBI" id="CHEBI:29108"/>
    </ligand>
</feature>
<feature type="binding site" evidence="36">
    <location>
        <position position="646"/>
    </location>
    <ligand>
        <name>Ca(2+)</name>
        <dbReference type="ChEBI" id="CHEBI:29108"/>
    </ligand>
</feature>
<dbReference type="InterPro" id="IPR041588">
    <property type="entry name" value="Integrase_H2C2"/>
</dbReference>
<dbReference type="PROSITE" id="PS50994">
    <property type="entry name" value="INTEGRASE"/>
    <property type="match status" value="1"/>
</dbReference>
<dbReference type="SUPFAM" id="SSF53098">
    <property type="entry name" value="Ribonuclease H-like"/>
    <property type="match status" value="2"/>
</dbReference>
<feature type="compositionally biased region" description="Polar residues" evidence="28">
    <location>
        <begin position="1117"/>
        <end position="1134"/>
    </location>
</feature>
<protein>
    <recommendedName>
        <fullName evidence="5">Pro-Pol polyprotein</fullName>
    </recommendedName>
    <alternativeName>
        <fullName evidence="27">Pr125Pol</fullName>
    </alternativeName>
</protein>
<keyword evidence="24" id="KW-1035">Host cytoplasm</keyword>
<dbReference type="GO" id="GO:0004523">
    <property type="term" value="F:RNA-DNA hybrid ribonuclease activity"/>
    <property type="evidence" value="ECO:0007669"/>
    <property type="project" value="InterPro"/>
</dbReference>
<dbReference type="PANTHER" id="PTHR37984:SF5">
    <property type="entry name" value="PROTEIN NYNRIN-LIKE"/>
    <property type="match status" value="1"/>
</dbReference>
<dbReference type="Pfam" id="PF00078">
    <property type="entry name" value="RVT_1"/>
    <property type="match status" value="1"/>
</dbReference>
<keyword evidence="9" id="KW-0808">Transferase</keyword>
<evidence type="ECO:0000259" key="31">
    <source>
        <dbReference type="PROSITE" id="PS50994"/>
    </source>
</evidence>
<dbReference type="GO" id="GO:0046872">
    <property type="term" value="F:metal ion binding"/>
    <property type="evidence" value="ECO:0007669"/>
    <property type="project" value="UniProtKB-KW"/>
</dbReference>
<evidence type="ECO:0000256" key="11">
    <source>
        <dbReference type="ARBA" id="ARBA00022722"/>
    </source>
</evidence>
<keyword evidence="20" id="KW-0695">RNA-directed DNA polymerase</keyword>
<feature type="domain" description="RNase H type-1" evidence="30">
    <location>
        <begin position="590"/>
        <end position="748"/>
    </location>
</feature>
<evidence type="ECO:0000256" key="22">
    <source>
        <dbReference type="ARBA" id="ARBA00023172"/>
    </source>
</evidence>
<dbReference type="PROSITE" id="PS51531">
    <property type="entry name" value="FV_PR"/>
    <property type="match status" value="1"/>
</dbReference>
<feature type="domain" description="Peptidase A9" evidence="32">
    <location>
        <begin position="1"/>
        <end position="143"/>
    </location>
</feature>
<evidence type="ECO:0000256" key="3">
    <source>
        <dbReference type="ARBA" id="ARBA00004192"/>
    </source>
</evidence>
<keyword evidence="19" id="KW-0229">DNA integration</keyword>
<dbReference type="InterPro" id="IPR043128">
    <property type="entry name" value="Rev_trsase/Diguanyl_cyclase"/>
</dbReference>
<sequence length="1143" mass="129735">MNPLQLLQPLPAEIKGTKLLAHWDSGATITCIPESFLEDEQPIKKTLIKTIHGEKQQNVYYVTFKVKGRKVEAEVIASPYEYILLSPTDVPWLTQQPLQLTILVPLQEYQEKILSKTALPEDQKQQLKTLFVKYDNLWQHWENQVGHRKIRPHNIATGDYPPRPQKQYPINPKAKPSIQIVIDDLLKQGVLTPQNSTMNTPVYPVPKPDGRWRMVLDYREVNKTIPLTAAQNQHSAGILATIVRQKYKTTLDLANGFWAHPITPESYWLTAFTWQGKQYCWTRLPQGFLNSPALFTADVVDLLKEIPNVQVYVDDIYLSHDDPKEHVQQLEKVFQILLQAGYVVSLKKSEIGQKTVEFLGFNITKEGRGLTDTFKTKLLNITPPKDLKQLQSILGLLNFARNFIPNFAELVQPLYNLIASAKGKYIEWSEENTKQLNMVIEALNTASNLEERLPEQRLVIKVNTSPSAGYVRYYNETGKKPIMYLNYVFSKAELKFSMLEKLLTTMHKALIKAMDLAMGQEILVYSPIVSMTKIQKTPLPERKALPIRWITWMTYLEDPRIQFHYDKTLPELKHIPDVYTSSQSPVKHPSQYEGVFYTDGSAIKSPDPTKSNNAGMGIVHATYKPEYQVLNQWSIPLGNHTAQMAEIAAVEFACKKALKIPGPVLVITDSFYVAESANKELPYWKSNGFVNNKKKPLKHISKWKSIAECLSMKPDITIQHEKGHQPTNTSIHTEGNALADKLATQGSYVVNCNTKKPNLDAELDQLLQGHYIKGYPKQYTYFLEDGKVKVSRPEGVKIIPPQSDRQKIVLQAHNLAHTGREATLLKIANLYWWPNMRKDVVKQLGRCQQCLITNASNKASGPILRPDRPQKPFDKFFIDYIGPLPPSQGYLYVLVVVDGMTGFTWLYPTKAPSTSATVKSLNVLTSIAIPKVIHSDQGAAFTSSTFAEWAKERGIHLEFSTPYHPQSSGKVERKNSDIKRLLTKLLVGRPTKWYDLLPVVQLALNNTYSPVLKYTPHQLLFGIDSNTPFANQDTLDLTREEELSLLQEIRTSLYHPSTPPASSRSWSPVVGQLVQERVARPASLRPRWHKPSTVLKVLNPRTVVILDHLGNNRTVSIDNLKPTSHQNGTTNDTATMDHLEQNE</sequence>
<dbReference type="Pfam" id="PF00665">
    <property type="entry name" value="rve"/>
    <property type="match status" value="1"/>
</dbReference>
<keyword evidence="23" id="KW-1179">Viral genome integration</keyword>
<dbReference type="RefSeq" id="YP_009508551.1">
    <property type="nucleotide sequence ID" value="NC_039025.1"/>
</dbReference>
<dbReference type="Gene3D" id="3.30.420.10">
    <property type="entry name" value="Ribonuclease H-like superfamily/Ribonuclease H"/>
    <property type="match status" value="2"/>
</dbReference>
<dbReference type="Pfam" id="PF18103">
    <property type="entry name" value="SH3_11"/>
    <property type="match status" value="1"/>
</dbReference>
<dbReference type="Gene3D" id="2.40.70.10">
    <property type="entry name" value="Acid Proteases"/>
    <property type="match status" value="1"/>
</dbReference>
<keyword evidence="7" id="KW-1048">Host nucleus</keyword>
<dbReference type="GO" id="GO:0042025">
    <property type="term" value="C:host cell nucleus"/>
    <property type="evidence" value="ECO:0007669"/>
    <property type="project" value="UniProtKB-SubCell"/>
</dbReference>